<dbReference type="InterPro" id="IPR011009">
    <property type="entry name" value="Kinase-like_dom_sf"/>
</dbReference>
<evidence type="ECO:0000313" key="7">
    <source>
        <dbReference type="Proteomes" id="UP001611415"/>
    </source>
</evidence>
<evidence type="ECO:0000256" key="1">
    <source>
        <dbReference type="ARBA" id="ARBA00022741"/>
    </source>
</evidence>
<dbReference type="SUPFAM" id="SSF52540">
    <property type="entry name" value="P-loop containing nucleoside triphosphate hydrolases"/>
    <property type="match status" value="1"/>
</dbReference>
<evidence type="ECO:0000313" key="6">
    <source>
        <dbReference type="EMBL" id="MFI2477876.1"/>
    </source>
</evidence>
<name>A0ABW7X9R0_9NOCA</name>
<protein>
    <submittedName>
        <fullName evidence="6">Protein kinase</fullName>
    </submittedName>
</protein>
<dbReference type="Gene3D" id="1.25.40.10">
    <property type="entry name" value="Tetratricopeptide repeat domain"/>
    <property type="match status" value="1"/>
</dbReference>
<sequence length="986" mass="107084">MPDADPFTTQRDVGLAVASELRAIGFADADEIGRGGFGVVYRCVQPGLDRTVAVKVLTTHLDENRERFVREQQAMGRLTGHPNIVGVLQVGETESGYPYLVMPYYRRGSLEERIRDHGPLPLADVLRLGVKIIGALESAHRAGILHRDIKPGNILYSDYDEPALSDFGIAHVTGAFKTATGTFTGTPAFTAPEILAGDPPSEASDVYGLGSTLFCALTGHAAYERRRGEQVVTQFLRIATESAPDLRDTGIPDDVAAVIESAMARDPRERPSALALREQLRRLQENHGLPLIEMPVQSEAELDRPARRPIARPGLRSTLSNLPRELTSFVGRGAELAELKQLMTTFPLVTVTGMGGVGKTRLALHAAAEAGGAFPDGVHLVELGELRDGDAVVDVVAAALGLRDDAATPLWTVLIEYVSPRKLLLILDNCEQVVDAAAKLAETLLRACPDLRILATSREGLGIGGEAVLPLSPLVDDAVTLFAERAAAAVPGFALTEENEATVARICSRLDGLPLAVELAAAKLRALSPEQILRRLDNRYALLTRGSRGAPQRQQTLAWSVGWSYDLCTPAEQQLWTSLSVFAGSFELEAAEDICGARDSEELIDLLTSLVDKSILIRTESRGAVRFRLLETLREYGREKIRGTGAHLELRRRHLDWYRRSTRDASGEWFSSRQIGWIERLDRELPNLREAIEFGLTDSPDIVCRMASDLGMFSATRGLVGEGRRWLDRALAATPPEPTFERVAALYNAGVLACDQGDLQAAGARVHQARTLLERMTDPVASALVDVAEGFTALVGGDADRAYLLIDAAVERCPDIATRATALVILGRAHQSRGDAEAALACNRKVLELSEAHGESVIRSWALWSVGIETWRKGDRERAGELLEQGLQLTHRLRDTRAAASYLEVLAWKAAEDGKPTQAAVMMAAAEATSGAVGNYAILFPDLAVFHQECDRRVRSAIGEEAYVLAREKGRSLSFGDAVAYALREG</sequence>
<dbReference type="PROSITE" id="PS50011">
    <property type="entry name" value="PROTEIN_KINASE_DOM"/>
    <property type="match status" value="1"/>
</dbReference>
<dbReference type="SMART" id="SM00220">
    <property type="entry name" value="S_TKc"/>
    <property type="match status" value="1"/>
</dbReference>
<dbReference type="PROSITE" id="PS00108">
    <property type="entry name" value="PROTEIN_KINASE_ST"/>
    <property type="match status" value="1"/>
</dbReference>
<dbReference type="InterPro" id="IPR017441">
    <property type="entry name" value="Protein_kinase_ATP_BS"/>
</dbReference>
<dbReference type="SUPFAM" id="SSF48452">
    <property type="entry name" value="TPR-like"/>
    <property type="match status" value="2"/>
</dbReference>
<reference evidence="6 7" key="1">
    <citation type="submission" date="2024-10" db="EMBL/GenBank/DDBJ databases">
        <title>The Natural Products Discovery Center: Release of the First 8490 Sequenced Strains for Exploring Actinobacteria Biosynthetic Diversity.</title>
        <authorList>
            <person name="Kalkreuter E."/>
            <person name="Kautsar S.A."/>
            <person name="Yang D."/>
            <person name="Bader C.D."/>
            <person name="Teijaro C.N."/>
            <person name="Fluegel L."/>
            <person name="Davis C.M."/>
            <person name="Simpson J.R."/>
            <person name="Lauterbach L."/>
            <person name="Steele A.D."/>
            <person name="Gui C."/>
            <person name="Meng S."/>
            <person name="Li G."/>
            <person name="Viehrig K."/>
            <person name="Ye F."/>
            <person name="Su P."/>
            <person name="Kiefer A.F."/>
            <person name="Nichols A."/>
            <person name="Cepeda A.J."/>
            <person name="Yan W."/>
            <person name="Fan B."/>
            <person name="Jiang Y."/>
            <person name="Adhikari A."/>
            <person name="Zheng C.-J."/>
            <person name="Schuster L."/>
            <person name="Cowan T.M."/>
            <person name="Smanski M.J."/>
            <person name="Chevrette M.G."/>
            <person name="De Carvalho L.P.S."/>
            <person name="Shen B."/>
        </authorList>
    </citation>
    <scope>NUCLEOTIDE SEQUENCE [LARGE SCALE GENOMIC DNA]</scope>
    <source>
        <strain evidence="6 7">NPDC019275</strain>
    </source>
</reference>
<gene>
    <name evidence="6" type="ORF">ACH49W_31320</name>
</gene>
<dbReference type="InterPro" id="IPR058852">
    <property type="entry name" value="HTH_77"/>
</dbReference>
<dbReference type="EMBL" id="JBIRYO010000030">
    <property type="protein sequence ID" value="MFI2477876.1"/>
    <property type="molecule type" value="Genomic_DNA"/>
</dbReference>
<dbReference type="InterPro" id="IPR011990">
    <property type="entry name" value="TPR-like_helical_dom_sf"/>
</dbReference>
<dbReference type="InterPro" id="IPR027417">
    <property type="entry name" value="P-loop_NTPase"/>
</dbReference>
<feature type="binding site" evidence="4">
    <location>
        <position position="55"/>
    </location>
    <ligand>
        <name>ATP</name>
        <dbReference type="ChEBI" id="CHEBI:30616"/>
    </ligand>
</feature>
<dbReference type="Pfam" id="PF25872">
    <property type="entry name" value="HTH_77"/>
    <property type="match status" value="1"/>
</dbReference>
<keyword evidence="6" id="KW-0418">Kinase</keyword>
<keyword evidence="2 4" id="KW-0067">ATP-binding</keyword>
<evidence type="ECO:0000256" key="4">
    <source>
        <dbReference type="PROSITE-ProRule" id="PRU10141"/>
    </source>
</evidence>
<evidence type="ECO:0000256" key="2">
    <source>
        <dbReference type="ARBA" id="ARBA00022840"/>
    </source>
</evidence>
<dbReference type="Pfam" id="PF00069">
    <property type="entry name" value="Pkinase"/>
    <property type="match status" value="1"/>
</dbReference>
<dbReference type="Proteomes" id="UP001611415">
    <property type="component" value="Unassembled WGS sequence"/>
</dbReference>
<keyword evidence="1 4" id="KW-0547">Nucleotide-binding</keyword>
<accession>A0ABW7X9R0</accession>
<keyword evidence="3" id="KW-0802">TPR repeat</keyword>
<dbReference type="CDD" id="cd14014">
    <property type="entry name" value="STKc_PknB_like"/>
    <property type="match status" value="1"/>
</dbReference>
<comment type="caution">
    <text evidence="6">The sequence shown here is derived from an EMBL/GenBank/DDBJ whole genome shotgun (WGS) entry which is preliminary data.</text>
</comment>
<dbReference type="Gene3D" id="1.10.510.10">
    <property type="entry name" value="Transferase(Phosphotransferase) domain 1"/>
    <property type="match status" value="1"/>
</dbReference>
<dbReference type="InterPro" id="IPR008271">
    <property type="entry name" value="Ser/Thr_kinase_AS"/>
</dbReference>
<keyword evidence="6" id="KW-0808">Transferase</keyword>
<dbReference type="InterPro" id="IPR019734">
    <property type="entry name" value="TPR_rpt"/>
</dbReference>
<dbReference type="PROSITE" id="PS00107">
    <property type="entry name" value="PROTEIN_KINASE_ATP"/>
    <property type="match status" value="1"/>
</dbReference>
<dbReference type="PRINTS" id="PR00364">
    <property type="entry name" value="DISEASERSIST"/>
</dbReference>
<evidence type="ECO:0000256" key="3">
    <source>
        <dbReference type="PROSITE-ProRule" id="PRU00339"/>
    </source>
</evidence>
<dbReference type="GO" id="GO:0016301">
    <property type="term" value="F:kinase activity"/>
    <property type="evidence" value="ECO:0007669"/>
    <property type="project" value="UniProtKB-KW"/>
</dbReference>
<keyword evidence="7" id="KW-1185">Reference proteome</keyword>
<organism evidence="6 7">
    <name type="scientific">Nocardia xishanensis</name>
    <dbReference type="NCBI Taxonomy" id="238964"/>
    <lineage>
        <taxon>Bacteria</taxon>
        <taxon>Bacillati</taxon>
        <taxon>Actinomycetota</taxon>
        <taxon>Actinomycetes</taxon>
        <taxon>Mycobacteriales</taxon>
        <taxon>Nocardiaceae</taxon>
        <taxon>Nocardia</taxon>
    </lineage>
</organism>
<dbReference type="Gene3D" id="3.40.50.300">
    <property type="entry name" value="P-loop containing nucleotide triphosphate hydrolases"/>
    <property type="match status" value="1"/>
</dbReference>
<dbReference type="RefSeq" id="WP_397095294.1">
    <property type="nucleotide sequence ID" value="NZ_JBIRYO010000030.1"/>
</dbReference>
<dbReference type="PANTHER" id="PTHR47691">
    <property type="entry name" value="REGULATOR-RELATED"/>
    <property type="match status" value="1"/>
</dbReference>
<dbReference type="SUPFAM" id="SSF56112">
    <property type="entry name" value="Protein kinase-like (PK-like)"/>
    <property type="match status" value="1"/>
</dbReference>
<dbReference type="PROSITE" id="PS50005">
    <property type="entry name" value="TPR"/>
    <property type="match status" value="1"/>
</dbReference>
<proteinExistence type="predicted"/>
<dbReference type="PANTHER" id="PTHR47691:SF3">
    <property type="entry name" value="HTH-TYPE TRANSCRIPTIONAL REGULATOR RV0890C-RELATED"/>
    <property type="match status" value="1"/>
</dbReference>
<feature type="repeat" description="TPR" evidence="3">
    <location>
        <begin position="820"/>
        <end position="853"/>
    </location>
</feature>
<evidence type="ECO:0000259" key="5">
    <source>
        <dbReference type="PROSITE" id="PS50011"/>
    </source>
</evidence>
<dbReference type="Gene3D" id="3.30.200.20">
    <property type="entry name" value="Phosphorylase Kinase, domain 1"/>
    <property type="match status" value="1"/>
</dbReference>
<feature type="domain" description="Protein kinase" evidence="5">
    <location>
        <begin position="26"/>
        <end position="292"/>
    </location>
</feature>
<dbReference type="InterPro" id="IPR000719">
    <property type="entry name" value="Prot_kinase_dom"/>
</dbReference>